<dbReference type="PANTHER" id="PTHR30005:SF0">
    <property type="entry name" value="RETROGRADE REGULATION PROTEIN 2"/>
    <property type="match status" value="1"/>
</dbReference>
<dbReference type="EC" id="3.6.1.11" evidence="5"/>
<accession>A0A2K9J1L6</accession>
<evidence type="ECO:0000256" key="1">
    <source>
        <dbReference type="ARBA" id="ARBA00007125"/>
    </source>
</evidence>
<comment type="similarity">
    <text evidence="1">Belongs to the GppA/Ppx family.</text>
</comment>
<sequence length="543" mass="63200">MLYLEIMFHVNPKWESLCYNERNKPLTTKGVFPLNEEKYAIIDIGSNTIRLVIYLKEKSGRFQEIENVKAVARLKNHLEENHYLNQEGMGILANIVRSFKEVTDTYELNGIICVATATIRQAENKAEIIQKIAQESGYDTRILSEEEEAYYGYLAVVNSTTVSEGITIDIGGGSTELTYFKDRQLVYFKSMPFGALTLKQMFVEHDVPTEREMEQIKTYLQQQFTSIPWLYNKQVHLIGIGGSARNMIQIDQALKKYPLAGVHQYRIQENNMGYVKNHLRKFPFKELQKVEGLSKDRADIILPAIEVFHTLYEHTGATSFMLSRKGLRDGIFYEQIMHDFGITKFPNVREESFNELIVDFNINYKQVHQVITIATKIFDALRNSGLGYVGKIDYELLKRGAYVFNLGKYIDSESSSQHTFYLLANRTIDGLMHTERLKIALVASFKSKHKFKQYLKPFKEWFVKEEKKKLQTIGALLKLAYCFDSTKRNIVKDMDMLVDEEVITIHVYCDRDWMPEAYQVEKQKKHLEKALHRNINVCFCYQQ</sequence>
<feature type="domain" description="Ppx/GppA phosphatase N-terminal" evidence="3">
    <location>
        <begin position="56"/>
        <end position="335"/>
    </location>
</feature>
<dbReference type="CDD" id="cd24052">
    <property type="entry name" value="ASKHA_NBD_HpPPX-GppA-like"/>
    <property type="match status" value="1"/>
</dbReference>
<evidence type="ECO:0000256" key="2">
    <source>
        <dbReference type="ARBA" id="ARBA00022801"/>
    </source>
</evidence>
<name>A0A2K9J1L6_9BACI</name>
<dbReference type="InterPro" id="IPR050273">
    <property type="entry name" value="GppA/Ppx_hydrolase"/>
</dbReference>
<dbReference type="SUPFAM" id="SSF53067">
    <property type="entry name" value="Actin-like ATPase domain"/>
    <property type="match status" value="2"/>
</dbReference>
<dbReference type="Gene3D" id="3.30.420.150">
    <property type="entry name" value="Exopolyphosphatase. Domain 2"/>
    <property type="match status" value="1"/>
</dbReference>
<evidence type="ECO:0000259" key="3">
    <source>
        <dbReference type="Pfam" id="PF02541"/>
    </source>
</evidence>
<dbReference type="RefSeq" id="WP_331805243.1">
    <property type="nucleotide sequence ID" value="NZ_JAZHPM010000009.1"/>
</dbReference>
<dbReference type="STRING" id="302167.GCA_900166595_01631"/>
<dbReference type="GO" id="GO:0006357">
    <property type="term" value="P:regulation of transcription by RNA polymerase II"/>
    <property type="evidence" value="ECO:0007669"/>
    <property type="project" value="TreeGrafter"/>
</dbReference>
<dbReference type="AlphaFoldDB" id="A0A2K9J1L6"/>
<evidence type="ECO:0000313" key="6">
    <source>
        <dbReference type="Proteomes" id="UP000234237"/>
    </source>
</evidence>
<keyword evidence="2 5" id="KW-0378">Hydrolase</keyword>
<gene>
    <name evidence="5" type="primary">ppx</name>
    <name evidence="5" type="ORF">A21D_02803</name>
</gene>
<dbReference type="InterPro" id="IPR030673">
    <property type="entry name" value="PyroPPase_GppA_Ppx"/>
</dbReference>
<dbReference type="GO" id="GO:0004309">
    <property type="term" value="F:exopolyphosphatase activity"/>
    <property type="evidence" value="ECO:0007669"/>
    <property type="project" value="UniProtKB-EC"/>
</dbReference>
<dbReference type="EMBL" id="CP018622">
    <property type="protein sequence ID" value="AUJ25848.1"/>
    <property type="molecule type" value="Genomic_DNA"/>
</dbReference>
<dbReference type="InterPro" id="IPR003695">
    <property type="entry name" value="Ppx_GppA_N"/>
</dbReference>
<dbReference type="Pfam" id="PF21447">
    <property type="entry name" value="Ppx-GppA_III"/>
    <property type="match status" value="1"/>
</dbReference>
<dbReference type="Pfam" id="PF02541">
    <property type="entry name" value="Ppx-GppA"/>
    <property type="match status" value="1"/>
</dbReference>
<dbReference type="PIRSF" id="PIRSF001267">
    <property type="entry name" value="Pyrophosphatase_GppA_Ppx"/>
    <property type="match status" value="1"/>
</dbReference>
<dbReference type="SUPFAM" id="SSF109604">
    <property type="entry name" value="HD-domain/PDEase-like"/>
    <property type="match status" value="1"/>
</dbReference>
<reference evidence="6" key="1">
    <citation type="submission" date="2016-11" db="EMBL/GenBank/DDBJ databases">
        <title>Complete genome sequence of Virgibacillus pantothenticus 21D, a halophilic bacterium isolated from the deep hypersaline anoxic basin Discovery in the Mediterranean Sea.</title>
        <authorList>
            <person name="Zeaiter Z."/>
            <person name="Booth J.M."/>
            <person name="Prosdocimi E.M."/>
            <person name="Mapelli F."/>
            <person name="Fusi M."/>
            <person name="Daffonchio D."/>
            <person name="Borin S."/>
            <person name="Crotti E."/>
        </authorList>
    </citation>
    <scope>NUCLEOTIDE SEQUENCE [LARGE SCALE GENOMIC DNA]</scope>
    <source>
        <strain evidence="6">21D</strain>
    </source>
</reference>
<dbReference type="PANTHER" id="PTHR30005">
    <property type="entry name" value="EXOPOLYPHOSPHATASE"/>
    <property type="match status" value="1"/>
</dbReference>
<dbReference type="Gene3D" id="3.30.420.40">
    <property type="match status" value="1"/>
</dbReference>
<organism evidence="5 6">
    <name type="scientific">Virgibacillus dokdonensis</name>
    <dbReference type="NCBI Taxonomy" id="302167"/>
    <lineage>
        <taxon>Bacteria</taxon>
        <taxon>Bacillati</taxon>
        <taxon>Bacillota</taxon>
        <taxon>Bacilli</taxon>
        <taxon>Bacillales</taxon>
        <taxon>Bacillaceae</taxon>
        <taxon>Virgibacillus</taxon>
    </lineage>
</organism>
<dbReference type="Proteomes" id="UP000234237">
    <property type="component" value="Chromosome"/>
</dbReference>
<feature type="domain" description="Ppx/GppA phosphatase C-terminal" evidence="4">
    <location>
        <begin position="348"/>
        <end position="515"/>
    </location>
</feature>
<dbReference type="KEGG" id="vpn:A21D_02803"/>
<dbReference type="InterPro" id="IPR048950">
    <property type="entry name" value="Ppx_GppA_C"/>
</dbReference>
<dbReference type="Gene3D" id="1.10.3210.10">
    <property type="entry name" value="Hypothetical protein af1432"/>
    <property type="match status" value="1"/>
</dbReference>
<evidence type="ECO:0000313" key="5">
    <source>
        <dbReference type="EMBL" id="AUJ25848.1"/>
    </source>
</evidence>
<evidence type="ECO:0000259" key="4">
    <source>
        <dbReference type="Pfam" id="PF21447"/>
    </source>
</evidence>
<protein>
    <submittedName>
        <fullName evidence="5">Exopolyphosphatase</fullName>
        <ecNumber evidence="5">3.6.1.11</ecNumber>
    </submittedName>
</protein>
<dbReference type="InterPro" id="IPR043129">
    <property type="entry name" value="ATPase_NBD"/>
</dbReference>
<proteinExistence type="inferred from homology"/>